<reference evidence="2" key="1">
    <citation type="submission" date="2021-10" db="EMBL/GenBank/DDBJ databases">
        <title>Tropical sea cucumber genome reveals ecological adaptation and Cuvierian tubules defense mechanism.</title>
        <authorList>
            <person name="Chen T."/>
        </authorList>
    </citation>
    <scope>NUCLEOTIDE SEQUENCE</scope>
    <source>
        <strain evidence="2">Nanhai2018</strain>
        <tissue evidence="2">Muscle</tissue>
    </source>
</reference>
<protein>
    <submittedName>
        <fullName evidence="2">Uncharacterized protein</fullName>
    </submittedName>
</protein>
<keyword evidence="1" id="KW-0472">Membrane</keyword>
<gene>
    <name evidence="2" type="ORF">HOLleu_02076</name>
</gene>
<dbReference type="Proteomes" id="UP001152320">
    <property type="component" value="Chromosome 1"/>
</dbReference>
<evidence type="ECO:0000256" key="1">
    <source>
        <dbReference type="SAM" id="Phobius"/>
    </source>
</evidence>
<organism evidence="2 3">
    <name type="scientific">Holothuria leucospilota</name>
    <name type="common">Black long sea cucumber</name>
    <name type="synonym">Mertensiothuria leucospilota</name>
    <dbReference type="NCBI Taxonomy" id="206669"/>
    <lineage>
        <taxon>Eukaryota</taxon>
        <taxon>Metazoa</taxon>
        <taxon>Echinodermata</taxon>
        <taxon>Eleutherozoa</taxon>
        <taxon>Echinozoa</taxon>
        <taxon>Holothuroidea</taxon>
        <taxon>Aspidochirotacea</taxon>
        <taxon>Aspidochirotida</taxon>
        <taxon>Holothuriidae</taxon>
        <taxon>Holothuria</taxon>
    </lineage>
</organism>
<name>A0A9Q1HGT6_HOLLE</name>
<keyword evidence="1" id="KW-1133">Transmembrane helix</keyword>
<dbReference type="EMBL" id="JAIZAY010000001">
    <property type="protein sequence ID" value="KAJ8049362.1"/>
    <property type="molecule type" value="Genomic_DNA"/>
</dbReference>
<evidence type="ECO:0000313" key="3">
    <source>
        <dbReference type="Proteomes" id="UP001152320"/>
    </source>
</evidence>
<dbReference type="AlphaFoldDB" id="A0A9Q1HGT6"/>
<comment type="caution">
    <text evidence="2">The sequence shown here is derived from an EMBL/GenBank/DDBJ whole genome shotgun (WGS) entry which is preliminary data.</text>
</comment>
<sequence length="199" mass="22901">MEKILSLFRKRQEDSDQATLDNQYFTWNSAFESEADRYAIWHTEYGFDRERYLEAVQDNAVTIHIVDALPPNHESNDSDVTVDQPHAATQPTFNENGDVITTEAFTYSQFGTEGTEEDGDHIEISTYTRVLLIVGLVICKPFGQIMFDNYLLSRYFEYHGEVEEAARRLRLARIWGVISYASFVLYMAIIGAIIYLSTL</sequence>
<keyword evidence="1" id="KW-0812">Transmembrane</keyword>
<accession>A0A9Q1HGT6</accession>
<proteinExistence type="predicted"/>
<evidence type="ECO:0000313" key="2">
    <source>
        <dbReference type="EMBL" id="KAJ8049362.1"/>
    </source>
</evidence>
<feature type="transmembrane region" description="Helical" evidence="1">
    <location>
        <begin position="174"/>
        <end position="196"/>
    </location>
</feature>
<keyword evidence="3" id="KW-1185">Reference proteome</keyword>